<accession>T1C5Y6</accession>
<evidence type="ECO:0000256" key="1">
    <source>
        <dbReference type="SAM" id="Phobius"/>
    </source>
</evidence>
<dbReference type="Pfam" id="PF19911">
    <property type="entry name" value="DUF6384"/>
    <property type="match status" value="1"/>
</dbReference>
<sequence>MAGRETQRLNAYPWLFRGTPGRILARVAPLLSSPVLRRRRTLHIAGLVVITAIAVALGSHMFSDMRRTEWTRAVQRETEQADAIEMRIQLQRQVAGELPASPVGAQIHGQHAMAYLDQAQRELGALREWAGAGVSEREAYDRLGSISLHRALKLDAPDLQLAREAVRAAGSEIDLANHVAAISQTWLSTGVPVNLPSRFVPVWMEHMTALESSLESGNVNAINATVRDLALLKRAGAIESEVAAITSKLGPGGIAAMAQPISAVDVALAHVRTDAVNHALHTLRALTSRMELDYALRVIDLPGEPTAVIRHNTAIAGSPDACFVLVGVFGSNGMPMAVPVFDTELKQWRTVHTYGVQISAGLYDQFRSDKIDHHLPIAAGSKTPDELYATYDFPVLNGRITHW</sequence>
<protein>
    <submittedName>
        <fullName evidence="2">Uncharacterized protein</fullName>
    </submittedName>
</protein>
<dbReference type="EMBL" id="AUZX01002506">
    <property type="protein sequence ID" value="EQD76303.1"/>
    <property type="molecule type" value="Genomic_DNA"/>
</dbReference>
<reference evidence="2" key="1">
    <citation type="submission" date="2013-08" db="EMBL/GenBank/DDBJ databases">
        <authorList>
            <person name="Mendez C."/>
            <person name="Richter M."/>
            <person name="Ferrer M."/>
            <person name="Sanchez J."/>
        </authorList>
    </citation>
    <scope>NUCLEOTIDE SEQUENCE</scope>
</reference>
<comment type="caution">
    <text evidence="2">The sequence shown here is derived from an EMBL/GenBank/DDBJ whole genome shotgun (WGS) entry which is preliminary data.</text>
</comment>
<feature type="transmembrane region" description="Helical" evidence="1">
    <location>
        <begin position="42"/>
        <end position="62"/>
    </location>
</feature>
<keyword evidence="1" id="KW-0472">Membrane</keyword>
<keyword evidence="1" id="KW-0812">Transmembrane</keyword>
<evidence type="ECO:0000313" key="2">
    <source>
        <dbReference type="EMBL" id="EQD76303.1"/>
    </source>
</evidence>
<dbReference type="InterPro" id="IPR045964">
    <property type="entry name" value="DUF6384"/>
</dbReference>
<proteinExistence type="predicted"/>
<name>T1C5Y6_9ZZZZ</name>
<organism evidence="2">
    <name type="scientific">mine drainage metagenome</name>
    <dbReference type="NCBI Taxonomy" id="410659"/>
    <lineage>
        <taxon>unclassified sequences</taxon>
        <taxon>metagenomes</taxon>
        <taxon>ecological metagenomes</taxon>
    </lineage>
</organism>
<keyword evidence="1" id="KW-1133">Transmembrane helix</keyword>
<gene>
    <name evidence="2" type="ORF">B1A_03407</name>
</gene>
<reference evidence="2" key="2">
    <citation type="journal article" date="2014" name="ISME J.">
        <title>Microbial stratification in low pH oxic and suboxic macroscopic growths along an acid mine drainage.</title>
        <authorList>
            <person name="Mendez-Garcia C."/>
            <person name="Mesa V."/>
            <person name="Sprenger R.R."/>
            <person name="Richter M."/>
            <person name="Diez M.S."/>
            <person name="Solano J."/>
            <person name="Bargiela R."/>
            <person name="Golyshina O.V."/>
            <person name="Manteca A."/>
            <person name="Ramos J.L."/>
            <person name="Gallego J.R."/>
            <person name="Llorente I."/>
            <person name="Martins Dos Santos V.A."/>
            <person name="Jensen O.N."/>
            <person name="Pelaez A.I."/>
            <person name="Sanchez J."/>
            <person name="Ferrer M."/>
        </authorList>
    </citation>
    <scope>NUCLEOTIDE SEQUENCE</scope>
</reference>
<dbReference type="AlphaFoldDB" id="T1C5Y6"/>